<proteinExistence type="inferred from homology"/>
<evidence type="ECO:0000313" key="4">
    <source>
        <dbReference type="Proteomes" id="UP001172738"/>
    </source>
</evidence>
<comment type="similarity">
    <text evidence="1">Belongs to the NAD(P)-dependent epimerase/dehydratase family.</text>
</comment>
<dbReference type="InterPro" id="IPR036291">
    <property type="entry name" value="NAD(P)-bd_dom_sf"/>
</dbReference>
<organism evidence="3 4">
    <name type="scientific">Demequina zhanjiangensis</name>
    <dbReference type="NCBI Taxonomy" id="3051659"/>
    <lineage>
        <taxon>Bacteria</taxon>
        <taxon>Bacillati</taxon>
        <taxon>Actinomycetota</taxon>
        <taxon>Actinomycetes</taxon>
        <taxon>Micrococcales</taxon>
        <taxon>Demequinaceae</taxon>
        <taxon>Demequina</taxon>
    </lineage>
</organism>
<dbReference type="EMBL" id="JAUHPV010000008">
    <property type="protein sequence ID" value="MDN4473843.1"/>
    <property type="molecule type" value="Genomic_DNA"/>
</dbReference>
<sequence>MSAVRRRVLLTGATGNWGRATMREFRHVDDLSVRVLAMPGAEEHLLLEEFADLPHLEIYKGDLTRYADIARAIQGVDVVLHVGAVVSPYADQHPALAHRVNVGSMRNLIQAVQALPDPSATAIVGVGSVAETGDRQEPHHWGRVGDPIRVSRLDEYGQTKVEAERLLVDSGLPRWVWLRQTGIMHPGLLAVRDPIVTHVPLAGVMEWVSDEDAARLLVGIAQHEAPAALWGRVFNVGGGEAWRLTNFGFQERVAAALGVRDVRRWYERNWFATRNFHGHWFSDSDLLEELVPFRRDTVDEALERAVDLLPTNARHAGRVPAWLVKRFVMRPLAYEPRGTMHAVLHRDGAEIAAHFGSLEEWLRIGGWDSFEPPAPSRTPTTLDHGFDETKPAREWTHDDLAGAAAFRGGELLAGLVRVGDVTTRLPWRCGFGHEFKASARLVLAAGHWCPVCVKDTARYAEQAELSPFLAQLERAPERVKPASVGAP</sequence>
<protein>
    <submittedName>
        <fullName evidence="3">NAD(P)-dependent oxidoreductase</fullName>
    </submittedName>
</protein>
<evidence type="ECO:0000256" key="1">
    <source>
        <dbReference type="ARBA" id="ARBA00007637"/>
    </source>
</evidence>
<accession>A0ABT8G3Z1</accession>
<dbReference type="Pfam" id="PF01370">
    <property type="entry name" value="Epimerase"/>
    <property type="match status" value="1"/>
</dbReference>
<evidence type="ECO:0000259" key="2">
    <source>
        <dbReference type="Pfam" id="PF01370"/>
    </source>
</evidence>
<dbReference type="PANTHER" id="PTHR42687:SF1">
    <property type="entry name" value="L-THREONINE 3-DEHYDROGENASE, MITOCHONDRIAL"/>
    <property type="match status" value="1"/>
</dbReference>
<gene>
    <name evidence="3" type="ORF">QQX04_12630</name>
</gene>
<keyword evidence="4" id="KW-1185">Reference proteome</keyword>
<dbReference type="InterPro" id="IPR051225">
    <property type="entry name" value="NAD(P)_epim/dehydratase"/>
</dbReference>
<reference evidence="3" key="1">
    <citation type="submission" date="2023-06" db="EMBL/GenBank/DDBJ databases">
        <title>SYSU T00b26.</title>
        <authorList>
            <person name="Gao L."/>
            <person name="Fang B.-Z."/>
            <person name="Li W.-J."/>
        </authorList>
    </citation>
    <scope>NUCLEOTIDE SEQUENCE</scope>
    <source>
        <strain evidence="3">SYSU T00b26</strain>
    </source>
</reference>
<feature type="domain" description="NAD-dependent epimerase/dehydratase" evidence="2">
    <location>
        <begin position="8"/>
        <end position="168"/>
    </location>
</feature>
<dbReference type="Proteomes" id="UP001172738">
    <property type="component" value="Unassembled WGS sequence"/>
</dbReference>
<dbReference type="InterPro" id="IPR001509">
    <property type="entry name" value="Epimerase_deHydtase"/>
</dbReference>
<dbReference type="Gene3D" id="3.40.50.720">
    <property type="entry name" value="NAD(P)-binding Rossmann-like Domain"/>
    <property type="match status" value="1"/>
</dbReference>
<comment type="caution">
    <text evidence="3">The sequence shown here is derived from an EMBL/GenBank/DDBJ whole genome shotgun (WGS) entry which is preliminary data.</text>
</comment>
<dbReference type="RefSeq" id="WP_301129765.1">
    <property type="nucleotide sequence ID" value="NZ_JAUHPV010000008.1"/>
</dbReference>
<name>A0ABT8G3Z1_9MICO</name>
<evidence type="ECO:0000313" key="3">
    <source>
        <dbReference type="EMBL" id="MDN4473843.1"/>
    </source>
</evidence>
<dbReference type="SUPFAM" id="SSF51735">
    <property type="entry name" value="NAD(P)-binding Rossmann-fold domains"/>
    <property type="match status" value="1"/>
</dbReference>
<dbReference type="PANTHER" id="PTHR42687">
    <property type="entry name" value="L-THREONINE 3-DEHYDROGENASE"/>
    <property type="match status" value="1"/>
</dbReference>